<organism evidence="1 2">
    <name type="scientific">Araneus ventricosus</name>
    <name type="common">Orbweaver spider</name>
    <name type="synonym">Epeira ventricosa</name>
    <dbReference type="NCBI Taxonomy" id="182803"/>
    <lineage>
        <taxon>Eukaryota</taxon>
        <taxon>Metazoa</taxon>
        <taxon>Ecdysozoa</taxon>
        <taxon>Arthropoda</taxon>
        <taxon>Chelicerata</taxon>
        <taxon>Arachnida</taxon>
        <taxon>Araneae</taxon>
        <taxon>Araneomorphae</taxon>
        <taxon>Entelegynae</taxon>
        <taxon>Araneoidea</taxon>
        <taxon>Araneidae</taxon>
        <taxon>Araneus</taxon>
    </lineage>
</organism>
<comment type="caution">
    <text evidence="1">The sequence shown here is derived from an EMBL/GenBank/DDBJ whole genome shotgun (WGS) entry which is preliminary data.</text>
</comment>
<keyword evidence="2" id="KW-1185">Reference proteome</keyword>
<dbReference type="OrthoDB" id="6437663at2759"/>
<sequence length="354" mass="41951">MDSKIFVPLLPSLLHLAVVKESMNLYNDFHTETLDEAYRRIQQGNSMASEDSENYPGCNSAQKKLIRIPPLLRKRVREAIHGLKSGVELWRKEHSSILELDDGECIFYWRCDGTIDTVKTAEHLVLNSNIDIRKRFYIACMYCLEKSIQTLWAEIEATGKTEDLETTDYCAARFWVRWLLDESRLPWKQATRQYLSISYPAIRFSSFLPSLRPEERFSFLCTFNFATYDDLRFCLYSLTAKEEKEILRLCSITVLRSYLQWPLRSLFLETAEKMWKYIDERKYVILDDLLSSRINRKVFDFYDLLECFWNTSPNSFREGAKEIPHLSEKVESCFHEMNRKRKAHSDEEIQKIKN</sequence>
<reference evidence="1 2" key="1">
    <citation type="journal article" date="2019" name="Sci. Rep.">
        <title>Orb-weaving spider Araneus ventricosus genome elucidates the spidroin gene catalogue.</title>
        <authorList>
            <person name="Kono N."/>
            <person name="Nakamura H."/>
            <person name="Ohtoshi R."/>
            <person name="Moran D.A.P."/>
            <person name="Shinohara A."/>
            <person name="Yoshida Y."/>
            <person name="Fujiwara M."/>
            <person name="Mori M."/>
            <person name="Tomita M."/>
            <person name="Arakawa K."/>
        </authorList>
    </citation>
    <scope>NUCLEOTIDE SEQUENCE [LARGE SCALE GENOMIC DNA]</scope>
</reference>
<name>A0A4Y2FDD7_ARAVE</name>
<evidence type="ECO:0000313" key="1">
    <source>
        <dbReference type="EMBL" id="GBM38987.1"/>
    </source>
</evidence>
<protein>
    <submittedName>
        <fullName evidence="1">Uncharacterized protein</fullName>
    </submittedName>
</protein>
<dbReference type="EMBL" id="BGPR01000882">
    <property type="protein sequence ID" value="GBM38987.1"/>
    <property type="molecule type" value="Genomic_DNA"/>
</dbReference>
<accession>A0A4Y2FDD7</accession>
<dbReference type="AlphaFoldDB" id="A0A4Y2FDD7"/>
<proteinExistence type="predicted"/>
<gene>
    <name evidence="1" type="ORF">AVEN_70174_1</name>
</gene>
<evidence type="ECO:0000313" key="2">
    <source>
        <dbReference type="Proteomes" id="UP000499080"/>
    </source>
</evidence>
<dbReference type="Proteomes" id="UP000499080">
    <property type="component" value="Unassembled WGS sequence"/>
</dbReference>